<proteinExistence type="predicted"/>
<reference evidence="1 2" key="1">
    <citation type="submission" date="2020-01" db="EMBL/GenBank/DDBJ databases">
        <title>A novel Bacillus sp. from Pasinler.</title>
        <authorList>
            <person name="Adiguzel A."/>
            <person name="Ay H."/>
            <person name="Baltaci M.O."/>
        </authorList>
    </citation>
    <scope>NUCLEOTIDE SEQUENCE [LARGE SCALE GENOMIC DNA]</scope>
    <source>
        <strain evidence="1 2">P1</strain>
    </source>
</reference>
<dbReference type="InterPro" id="IPR036527">
    <property type="entry name" value="SCP2_sterol-bd_dom_sf"/>
</dbReference>
<organism evidence="1 2">
    <name type="scientific">Pallidibacillus pasinlerensis</name>
    <dbReference type="NCBI Taxonomy" id="2703818"/>
    <lineage>
        <taxon>Bacteria</taxon>
        <taxon>Bacillati</taxon>
        <taxon>Bacillota</taxon>
        <taxon>Bacilli</taxon>
        <taxon>Bacillales</taxon>
        <taxon>Bacillaceae</taxon>
        <taxon>Pallidibacillus</taxon>
    </lineage>
</organism>
<comment type="caution">
    <text evidence="1">The sequence shown here is derived from an EMBL/GenBank/DDBJ whole genome shotgun (WGS) entry which is preliminary data.</text>
</comment>
<name>A0ABX0A678_9BACI</name>
<accession>A0ABX0A678</accession>
<dbReference type="RefSeq" id="WP_161919732.1">
    <property type="nucleotide sequence ID" value="NZ_JAACYS010000010.1"/>
</dbReference>
<dbReference type="EMBL" id="JAACYS010000010">
    <property type="protein sequence ID" value="NCU16900.1"/>
    <property type="molecule type" value="Genomic_DNA"/>
</dbReference>
<evidence type="ECO:0000313" key="1">
    <source>
        <dbReference type="EMBL" id="NCU16900.1"/>
    </source>
</evidence>
<evidence type="ECO:0008006" key="3">
    <source>
        <dbReference type="Google" id="ProtNLM"/>
    </source>
</evidence>
<dbReference type="Proteomes" id="UP000743899">
    <property type="component" value="Unassembled WGS sequence"/>
</dbReference>
<dbReference type="SUPFAM" id="SSF55718">
    <property type="entry name" value="SCP-like"/>
    <property type="match status" value="1"/>
</dbReference>
<sequence length="112" mass="13123">MIDTDRLKYTLVNHKFRALLFPKEVTYINFKTTKQSFTILLSKERVEHIEDWSGEPHVVISGDTVVIEEILLGKIKLLDAKKLCSITIEGSYRHQLMLETILWFNQSFVLKK</sequence>
<evidence type="ECO:0000313" key="2">
    <source>
        <dbReference type="Proteomes" id="UP000743899"/>
    </source>
</evidence>
<keyword evidence="2" id="KW-1185">Reference proteome</keyword>
<gene>
    <name evidence="1" type="ORF">GW534_03815</name>
</gene>
<protein>
    <recommendedName>
        <fullName evidence="3">SCP2 domain-containing protein</fullName>
    </recommendedName>
</protein>